<evidence type="ECO:0000313" key="1">
    <source>
        <dbReference type="EMBL" id="ERI88359.1"/>
    </source>
</evidence>
<dbReference type="AlphaFoldDB" id="U2CCY5"/>
<gene>
    <name evidence="1" type="ORF">HMPREF1981_00560</name>
</gene>
<evidence type="ECO:0000313" key="2">
    <source>
        <dbReference type="Proteomes" id="UP000016496"/>
    </source>
</evidence>
<dbReference type="PATRIC" id="fig|1321819.3.peg.524"/>
<reference evidence="1 2" key="1">
    <citation type="submission" date="2013-08" db="EMBL/GenBank/DDBJ databases">
        <authorList>
            <person name="Weinstock G."/>
            <person name="Sodergren E."/>
            <person name="Wylie T."/>
            <person name="Fulton L."/>
            <person name="Fulton R."/>
            <person name="Fronick C."/>
            <person name="O'Laughlin M."/>
            <person name="Godfrey J."/>
            <person name="Miner T."/>
            <person name="Herter B."/>
            <person name="Appelbaum E."/>
            <person name="Cordes M."/>
            <person name="Lek S."/>
            <person name="Wollam A."/>
            <person name="Pepin K.H."/>
            <person name="Palsikar V.B."/>
            <person name="Mitreva M."/>
            <person name="Wilson R.K."/>
        </authorList>
    </citation>
    <scope>NUCLEOTIDE SEQUENCE [LARGE SCALE GENOMIC DNA]</scope>
    <source>
        <strain evidence="1 2">F0041</strain>
    </source>
</reference>
<proteinExistence type="predicted"/>
<dbReference type="Proteomes" id="UP000016496">
    <property type="component" value="Unassembled WGS sequence"/>
</dbReference>
<accession>U2CCY5</accession>
<comment type="caution">
    <text evidence="1">The sequence shown here is derived from an EMBL/GenBank/DDBJ whole genome shotgun (WGS) entry which is preliminary data.</text>
</comment>
<dbReference type="EMBL" id="AWSV01000039">
    <property type="protein sequence ID" value="ERI88359.1"/>
    <property type="molecule type" value="Genomic_DNA"/>
</dbReference>
<protein>
    <submittedName>
        <fullName evidence="1">Uncharacterized protein</fullName>
    </submittedName>
</protein>
<sequence length="52" mass="6232">MSFERTKYKKQRNLDEKHLFTFDGELIRIKSNKKPVYKFLSVKSLLLSIAEL</sequence>
<name>U2CCY5_9BACE</name>
<organism evidence="1 2">
    <name type="scientific">Bacteroides pyogenes F0041</name>
    <dbReference type="NCBI Taxonomy" id="1321819"/>
    <lineage>
        <taxon>Bacteria</taxon>
        <taxon>Pseudomonadati</taxon>
        <taxon>Bacteroidota</taxon>
        <taxon>Bacteroidia</taxon>
        <taxon>Bacteroidales</taxon>
        <taxon>Bacteroidaceae</taxon>
        <taxon>Bacteroides</taxon>
    </lineage>
</organism>
<dbReference type="HOGENOM" id="CLU_214208_0_0_10"/>